<sequence>MVMITGNQVEREPGRFAPDLMISPTANRYHPLQAIPRHCQRIGKEVVSEYRIVTNCGSSKTI</sequence>
<dbReference type="AlphaFoldDB" id="A0A368GA36"/>
<accession>A0A368GA36</accession>
<gene>
    <name evidence="1" type="ORF">ANCCAN_12784</name>
</gene>
<evidence type="ECO:0000313" key="2">
    <source>
        <dbReference type="Proteomes" id="UP000252519"/>
    </source>
</evidence>
<evidence type="ECO:0000313" key="1">
    <source>
        <dbReference type="EMBL" id="RCN41273.1"/>
    </source>
</evidence>
<keyword evidence="2" id="KW-1185">Reference proteome</keyword>
<protein>
    <submittedName>
        <fullName evidence="1">Uncharacterized protein</fullName>
    </submittedName>
</protein>
<comment type="caution">
    <text evidence="1">The sequence shown here is derived from an EMBL/GenBank/DDBJ whole genome shotgun (WGS) entry which is preliminary data.</text>
</comment>
<name>A0A368GA36_ANCCA</name>
<reference evidence="1 2" key="1">
    <citation type="submission" date="2014-10" db="EMBL/GenBank/DDBJ databases">
        <title>Draft genome of the hookworm Ancylostoma caninum.</title>
        <authorList>
            <person name="Mitreva M."/>
        </authorList>
    </citation>
    <scope>NUCLEOTIDE SEQUENCE [LARGE SCALE GENOMIC DNA]</scope>
    <source>
        <strain evidence="1 2">Baltimore</strain>
    </source>
</reference>
<proteinExistence type="predicted"/>
<dbReference type="EMBL" id="JOJR01000243">
    <property type="protein sequence ID" value="RCN41273.1"/>
    <property type="molecule type" value="Genomic_DNA"/>
</dbReference>
<dbReference type="Proteomes" id="UP000252519">
    <property type="component" value="Unassembled WGS sequence"/>
</dbReference>
<organism evidence="1 2">
    <name type="scientific">Ancylostoma caninum</name>
    <name type="common">Dog hookworm</name>
    <dbReference type="NCBI Taxonomy" id="29170"/>
    <lineage>
        <taxon>Eukaryota</taxon>
        <taxon>Metazoa</taxon>
        <taxon>Ecdysozoa</taxon>
        <taxon>Nematoda</taxon>
        <taxon>Chromadorea</taxon>
        <taxon>Rhabditida</taxon>
        <taxon>Rhabditina</taxon>
        <taxon>Rhabditomorpha</taxon>
        <taxon>Strongyloidea</taxon>
        <taxon>Ancylostomatidae</taxon>
        <taxon>Ancylostomatinae</taxon>
        <taxon>Ancylostoma</taxon>
    </lineage>
</organism>